<dbReference type="Gene3D" id="2.40.40.10">
    <property type="entry name" value="RlpA-like domain"/>
    <property type="match status" value="1"/>
</dbReference>
<dbReference type="InterPro" id="IPR026044">
    <property type="entry name" value="MltA"/>
</dbReference>
<feature type="signal peptide" evidence="7">
    <location>
        <begin position="1"/>
        <end position="25"/>
    </location>
</feature>
<proteinExistence type="predicted"/>
<dbReference type="OrthoDB" id="9783686at2"/>
<dbReference type="Pfam" id="PF03562">
    <property type="entry name" value="MltA"/>
    <property type="match status" value="1"/>
</dbReference>
<evidence type="ECO:0000256" key="5">
    <source>
        <dbReference type="ARBA" id="ARBA00030918"/>
    </source>
</evidence>
<sequence length="430" mass="46212">MRHKHRSAVFLLLAASLTACVPAVRQPIPGSPSDMATPAPSAPSEPPPPLEPDEPETAREAGVRTASFSAMPGWREINVADAFAAFQKSCYAVTRRSDPSRLAISDDWLVPCEAAKQAGAAADPRRFFETNFTPVIVSGGNAFVTGYYEPEIAGCRVKSPDCAVPIYGRPDDLVKAEQPDPENPGATKPMTGRLDENGNFTLYHDRAAIDAGALAGRGLEIAYAKDYIELFFLQIQGSGRLRLPDGGVMRIGYDGQNAREYVGIGRRLRDMNALAPGEASMQGIMRWLRANPDRGRALMLENKSYIFFKELTGEGPIGAMGAPVTPEVSLAADPRFVTLGAPVFLTTRYMDESGRFQPFSKLMVAQDTGGAIKGANRFDLFWGAGERARTIAGGLSSEGTAYILLPNAAAAKLMRDMPLAALDRQGKAAL</sequence>
<dbReference type="Pfam" id="PF06725">
    <property type="entry name" value="3D"/>
    <property type="match status" value="1"/>
</dbReference>
<evidence type="ECO:0000256" key="3">
    <source>
        <dbReference type="ARBA" id="ARBA00023239"/>
    </source>
</evidence>
<evidence type="ECO:0000313" key="10">
    <source>
        <dbReference type="Proteomes" id="UP000011717"/>
    </source>
</evidence>
<dbReference type="PANTHER" id="PTHR30124">
    <property type="entry name" value="MEMBRANE-BOUND LYTIC MUREIN TRANSGLYCOSYLASE A"/>
    <property type="match status" value="1"/>
</dbReference>
<feature type="region of interest" description="Disordered" evidence="6">
    <location>
        <begin position="173"/>
        <end position="193"/>
    </location>
</feature>
<dbReference type="GO" id="GO:0009253">
    <property type="term" value="P:peptidoglycan catabolic process"/>
    <property type="evidence" value="ECO:0007669"/>
    <property type="project" value="TreeGrafter"/>
</dbReference>
<evidence type="ECO:0000256" key="6">
    <source>
        <dbReference type="SAM" id="MobiDB-lite"/>
    </source>
</evidence>
<comment type="caution">
    <text evidence="9">The sequence shown here is derived from an EMBL/GenBank/DDBJ whole genome shotgun (WGS) entry which is preliminary data.</text>
</comment>
<feature type="chain" id="PRO_5004026585" description="peptidoglycan lytic exotransglycosylase" evidence="7">
    <location>
        <begin position="26"/>
        <end position="430"/>
    </location>
</feature>
<dbReference type="PATRIC" id="fig|1234595.3.peg.1472"/>
<name>M2TAF1_9SPHN</name>
<dbReference type="GO" id="GO:0019867">
    <property type="term" value="C:outer membrane"/>
    <property type="evidence" value="ECO:0007669"/>
    <property type="project" value="InterPro"/>
</dbReference>
<dbReference type="InterPro" id="IPR036908">
    <property type="entry name" value="RlpA-like_sf"/>
</dbReference>
<dbReference type="Proteomes" id="UP000011717">
    <property type="component" value="Unassembled WGS sequence"/>
</dbReference>
<evidence type="ECO:0000256" key="1">
    <source>
        <dbReference type="ARBA" id="ARBA00001420"/>
    </source>
</evidence>
<dbReference type="EC" id="4.2.2.n1" evidence="2"/>
<dbReference type="AlphaFoldDB" id="M2TAF1"/>
<dbReference type="GO" id="GO:0009254">
    <property type="term" value="P:peptidoglycan turnover"/>
    <property type="evidence" value="ECO:0007669"/>
    <property type="project" value="InterPro"/>
</dbReference>
<evidence type="ECO:0000256" key="7">
    <source>
        <dbReference type="SAM" id="SignalP"/>
    </source>
</evidence>
<feature type="compositionally biased region" description="Pro residues" evidence="6">
    <location>
        <begin position="40"/>
        <end position="50"/>
    </location>
</feature>
<dbReference type="GO" id="GO:0004553">
    <property type="term" value="F:hydrolase activity, hydrolyzing O-glycosyl compounds"/>
    <property type="evidence" value="ECO:0007669"/>
    <property type="project" value="InterPro"/>
</dbReference>
<evidence type="ECO:0000259" key="8">
    <source>
        <dbReference type="SMART" id="SM00925"/>
    </source>
</evidence>
<dbReference type="CDD" id="cd14485">
    <property type="entry name" value="mltA_like_LT_A"/>
    <property type="match status" value="1"/>
</dbReference>
<evidence type="ECO:0000256" key="4">
    <source>
        <dbReference type="ARBA" id="ARBA00023316"/>
    </source>
</evidence>
<gene>
    <name evidence="9" type="ORF">C725_1470</name>
</gene>
<evidence type="ECO:0000256" key="2">
    <source>
        <dbReference type="ARBA" id="ARBA00012587"/>
    </source>
</evidence>
<protein>
    <recommendedName>
        <fullName evidence="2">peptidoglycan lytic exotransglycosylase</fullName>
        <ecNumber evidence="2">4.2.2.n1</ecNumber>
    </recommendedName>
    <alternativeName>
        <fullName evidence="5">Murein hydrolase A</fullName>
    </alternativeName>
</protein>
<dbReference type="EMBL" id="AMRV01000003">
    <property type="protein sequence ID" value="EMD83569.1"/>
    <property type="molecule type" value="Genomic_DNA"/>
</dbReference>
<dbReference type="SMART" id="SM00925">
    <property type="entry name" value="MltA"/>
    <property type="match status" value="1"/>
</dbReference>
<dbReference type="SUPFAM" id="SSF50685">
    <property type="entry name" value="Barwin-like endoglucanases"/>
    <property type="match status" value="1"/>
</dbReference>
<accession>M2TAF1</accession>
<dbReference type="GO" id="GO:0071555">
    <property type="term" value="P:cell wall organization"/>
    <property type="evidence" value="ECO:0007669"/>
    <property type="project" value="UniProtKB-KW"/>
</dbReference>
<keyword evidence="10" id="KW-1185">Reference proteome</keyword>
<keyword evidence="3" id="KW-0456">Lyase</keyword>
<dbReference type="GO" id="GO:0008933">
    <property type="term" value="F:peptidoglycan lytic transglycosylase activity"/>
    <property type="evidence" value="ECO:0007669"/>
    <property type="project" value="TreeGrafter"/>
</dbReference>
<feature type="domain" description="Lytic transglycosylase MltA" evidence="8">
    <location>
        <begin position="151"/>
        <end position="309"/>
    </location>
</feature>
<dbReference type="Gene3D" id="2.40.240.50">
    <property type="entry name" value="Barwin-like endoglucanases"/>
    <property type="match status" value="1"/>
</dbReference>
<comment type="catalytic activity">
    <reaction evidence="1">
        <text>Exolytic cleavage of the (1-&gt;4)-beta-glycosidic linkage between N-acetylmuramic acid (MurNAc) and N-acetylglucosamine (GlcNAc) residues in peptidoglycan, from either the reducing or the non-reducing ends of the peptidoglycan chains, with concomitant formation of a 1,6-anhydrobond in the MurNAc residue.</text>
        <dbReference type="EC" id="4.2.2.n1"/>
    </reaction>
</comment>
<evidence type="ECO:0000313" key="9">
    <source>
        <dbReference type="EMBL" id="EMD83569.1"/>
    </source>
</evidence>
<dbReference type="PANTHER" id="PTHR30124:SF0">
    <property type="entry name" value="MEMBRANE-BOUND LYTIC MUREIN TRANSGLYCOSYLASE A"/>
    <property type="match status" value="1"/>
</dbReference>
<dbReference type="CDD" id="cd14668">
    <property type="entry name" value="mlta_B"/>
    <property type="match status" value="1"/>
</dbReference>
<dbReference type="InterPro" id="IPR005300">
    <property type="entry name" value="MltA_B"/>
</dbReference>
<organism evidence="9 10">
    <name type="scientific">Pacificimonas flava</name>
    <dbReference type="NCBI Taxonomy" id="1234595"/>
    <lineage>
        <taxon>Bacteria</taxon>
        <taxon>Pseudomonadati</taxon>
        <taxon>Pseudomonadota</taxon>
        <taxon>Alphaproteobacteria</taxon>
        <taxon>Sphingomonadales</taxon>
        <taxon>Sphingosinicellaceae</taxon>
        <taxon>Pacificimonas</taxon>
    </lineage>
</organism>
<dbReference type="PROSITE" id="PS51257">
    <property type="entry name" value="PROKAR_LIPOPROTEIN"/>
    <property type="match status" value="1"/>
</dbReference>
<dbReference type="InterPro" id="IPR010611">
    <property type="entry name" value="3D_dom"/>
</dbReference>
<keyword evidence="4" id="KW-0961">Cell wall biogenesis/degradation</keyword>
<keyword evidence="7" id="KW-0732">Signal</keyword>
<reference evidence="9 10" key="1">
    <citation type="journal article" date="2013" name="Genome Announc.">
        <title>Draft Genome Sequence of Strain JLT2015T, Belonging to the Family Sphingomonadaceae of the Alphaproteobacteria.</title>
        <authorList>
            <person name="Tang K."/>
            <person name="Liu K."/>
            <person name="Li S."/>
            <person name="Jiao N."/>
        </authorList>
    </citation>
    <scope>NUCLEOTIDE SEQUENCE [LARGE SCALE GENOMIC DNA]</scope>
    <source>
        <strain evidence="9 10">JLT2015</strain>
    </source>
</reference>
<dbReference type="PIRSF" id="PIRSF019422">
    <property type="entry name" value="MltA"/>
    <property type="match status" value="1"/>
</dbReference>
<feature type="region of interest" description="Disordered" evidence="6">
    <location>
        <begin position="28"/>
        <end position="63"/>
    </location>
</feature>